<organism evidence="1 2">
    <name type="scientific">Arctium lappa</name>
    <name type="common">Greater burdock</name>
    <name type="synonym">Lappa major</name>
    <dbReference type="NCBI Taxonomy" id="4217"/>
    <lineage>
        <taxon>Eukaryota</taxon>
        <taxon>Viridiplantae</taxon>
        <taxon>Streptophyta</taxon>
        <taxon>Embryophyta</taxon>
        <taxon>Tracheophyta</taxon>
        <taxon>Spermatophyta</taxon>
        <taxon>Magnoliopsida</taxon>
        <taxon>eudicotyledons</taxon>
        <taxon>Gunneridae</taxon>
        <taxon>Pentapetalae</taxon>
        <taxon>asterids</taxon>
        <taxon>campanulids</taxon>
        <taxon>Asterales</taxon>
        <taxon>Asteraceae</taxon>
        <taxon>Carduoideae</taxon>
        <taxon>Cardueae</taxon>
        <taxon>Arctiinae</taxon>
        <taxon>Arctium</taxon>
    </lineage>
</organism>
<dbReference type="EMBL" id="CM042057">
    <property type="protein sequence ID" value="KAI3691798.1"/>
    <property type="molecule type" value="Genomic_DNA"/>
</dbReference>
<reference evidence="2" key="1">
    <citation type="journal article" date="2022" name="Mol. Ecol. Resour.">
        <title>The genomes of chicory, endive, great burdock and yacon provide insights into Asteraceae palaeo-polyploidization history and plant inulin production.</title>
        <authorList>
            <person name="Fan W."/>
            <person name="Wang S."/>
            <person name="Wang H."/>
            <person name="Wang A."/>
            <person name="Jiang F."/>
            <person name="Liu H."/>
            <person name="Zhao H."/>
            <person name="Xu D."/>
            <person name="Zhang Y."/>
        </authorList>
    </citation>
    <scope>NUCLEOTIDE SEQUENCE [LARGE SCALE GENOMIC DNA]</scope>
    <source>
        <strain evidence="2">cv. Niubang</strain>
    </source>
</reference>
<keyword evidence="2" id="KW-1185">Reference proteome</keyword>
<evidence type="ECO:0000313" key="2">
    <source>
        <dbReference type="Proteomes" id="UP001055879"/>
    </source>
</evidence>
<sequence>MRGVNDTMVTINAAASAIQTAENRGGGQSSSVQKKRWGSCWNISWCFGSQKQSKRIGHADLVPEPNSSGTEAPTTTHMSQPPSVVLPFIAPPSSPASFLQSEPPSATHSPGGFLSFTSVSASMYSPGGPANMFAIGPYAHETQLVSPPVFSTYTTEPSTAPFTPPPESVHLTTPSSPEVPYARLLGSSNQNDVMPYEFQSYQLYPGSPMGTSSPFPDGEYARGGNYHFRYFPASGKPSPYGSGTLTPPDGAGPGACDGFPLANVGPLDQHLVDHRVSFEVTPEEVVRCVKRRRAAHVAYGRKCRNDDVAKGYEFECWNGETYGNRSITSFGSVKEFNFDSTDGPESDWWASEKILGKENGPIKDWSFFPMMQPGVS</sequence>
<proteinExistence type="predicted"/>
<comment type="caution">
    <text evidence="1">The sequence shown here is derived from an EMBL/GenBank/DDBJ whole genome shotgun (WGS) entry which is preliminary data.</text>
</comment>
<protein>
    <submittedName>
        <fullName evidence="1">Uncharacterized protein</fullName>
    </submittedName>
</protein>
<name>A0ACB8Z2G1_ARCLA</name>
<reference evidence="1 2" key="2">
    <citation type="journal article" date="2022" name="Mol. Ecol. Resour.">
        <title>The genomes of chicory, endive, great burdock and yacon provide insights into Asteraceae paleo-polyploidization history and plant inulin production.</title>
        <authorList>
            <person name="Fan W."/>
            <person name="Wang S."/>
            <person name="Wang H."/>
            <person name="Wang A."/>
            <person name="Jiang F."/>
            <person name="Liu H."/>
            <person name="Zhao H."/>
            <person name="Xu D."/>
            <person name="Zhang Y."/>
        </authorList>
    </citation>
    <scope>NUCLEOTIDE SEQUENCE [LARGE SCALE GENOMIC DNA]</scope>
    <source>
        <strain evidence="2">cv. Niubang</strain>
    </source>
</reference>
<dbReference type="Proteomes" id="UP001055879">
    <property type="component" value="Linkage Group LG11"/>
</dbReference>
<evidence type="ECO:0000313" key="1">
    <source>
        <dbReference type="EMBL" id="KAI3691798.1"/>
    </source>
</evidence>
<accession>A0ACB8Z2G1</accession>
<gene>
    <name evidence="1" type="ORF">L6452_31600</name>
</gene>